<keyword evidence="3" id="KW-1185">Reference proteome</keyword>
<feature type="compositionally biased region" description="Basic and acidic residues" evidence="1">
    <location>
        <begin position="411"/>
        <end position="420"/>
    </location>
</feature>
<evidence type="ECO:0000313" key="2">
    <source>
        <dbReference type="EMBL" id="KAJ8891858.1"/>
    </source>
</evidence>
<evidence type="ECO:0000313" key="3">
    <source>
        <dbReference type="Proteomes" id="UP001159363"/>
    </source>
</evidence>
<gene>
    <name evidence="2" type="ORF">PR048_004412</name>
</gene>
<feature type="region of interest" description="Disordered" evidence="1">
    <location>
        <begin position="230"/>
        <end position="264"/>
    </location>
</feature>
<feature type="region of interest" description="Disordered" evidence="1">
    <location>
        <begin position="406"/>
        <end position="443"/>
    </location>
</feature>
<dbReference type="EMBL" id="JARBHB010000002">
    <property type="protein sequence ID" value="KAJ8891858.1"/>
    <property type="molecule type" value="Genomic_DNA"/>
</dbReference>
<evidence type="ECO:0000256" key="1">
    <source>
        <dbReference type="SAM" id="MobiDB-lite"/>
    </source>
</evidence>
<reference evidence="2 3" key="1">
    <citation type="submission" date="2023-02" db="EMBL/GenBank/DDBJ databases">
        <title>LHISI_Scaffold_Assembly.</title>
        <authorList>
            <person name="Stuart O.P."/>
            <person name="Cleave R."/>
            <person name="Magrath M.J.L."/>
            <person name="Mikheyev A.S."/>
        </authorList>
    </citation>
    <scope>NUCLEOTIDE SEQUENCE [LARGE SCALE GENOMIC DNA]</scope>
    <source>
        <strain evidence="2">Daus_M_001</strain>
        <tissue evidence="2">Leg muscle</tissue>
    </source>
</reference>
<sequence length="500" mass="55694">MRTVWVVKGPHKGPGYPALSFDTLLNNPRQAGRVRRQILRLETRRTRSLSSRHSASKTSRVRGVPFADMSLVFSLWHLGQGDSQFYSGGQKKMSCVRSRKQCIWRRSEPTNIASGVTDKCKNRGIIVGFVLSRLRLLDVSAAAVPSTPLSCSFLRGRPLADVLTVSPASGLATNLALAYVGMVFGVSPYCLLYTVCRNPWHPESPLNVLLGSRELRQRELAASCVEHPVHDSDVAGNNASPDPSRNGERRSRPAIQLSPRGRKADGMVRTSCAQARIASTALSAPLAKAKFEAICREYSTHVTSYLSTPRRRRRHPGPINSEYHCPVCAGGHGACQRKGLMLRAATGKRSLERFYTNPARQAEAPIILRLETRRTRVFSSRHCASKTYRDGCVPFRRLWSSTGIQARRKREIPTKTRKSAESYGMIPKCENPGATPPGNEPGLPRWEAIDRITTSPRSHLIKPLFVDINLGSLIKYQITRIFMSNGLRKHDIRTERVKLV</sequence>
<comment type="caution">
    <text evidence="2">The sequence shown here is derived from an EMBL/GenBank/DDBJ whole genome shotgun (WGS) entry which is preliminary data.</text>
</comment>
<proteinExistence type="predicted"/>
<accession>A0ABQ9I5C5</accession>
<dbReference type="Proteomes" id="UP001159363">
    <property type="component" value="Chromosome 2"/>
</dbReference>
<name>A0ABQ9I5C5_9NEOP</name>
<protein>
    <submittedName>
        <fullName evidence="2">Uncharacterized protein</fullName>
    </submittedName>
</protein>
<organism evidence="2 3">
    <name type="scientific">Dryococelus australis</name>
    <dbReference type="NCBI Taxonomy" id="614101"/>
    <lineage>
        <taxon>Eukaryota</taxon>
        <taxon>Metazoa</taxon>
        <taxon>Ecdysozoa</taxon>
        <taxon>Arthropoda</taxon>
        <taxon>Hexapoda</taxon>
        <taxon>Insecta</taxon>
        <taxon>Pterygota</taxon>
        <taxon>Neoptera</taxon>
        <taxon>Polyneoptera</taxon>
        <taxon>Phasmatodea</taxon>
        <taxon>Verophasmatodea</taxon>
        <taxon>Anareolatae</taxon>
        <taxon>Phasmatidae</taxon>
        <taxon>Eurycanthinae</taxon>
        <taxon>Dryococelus</taxon>
    </lineage>
</organism>